<dbReference type="InterPro" id="IPR011044">
    <property type="entry name" value="Quino_amine_DH_bsu"/>
</dbReference>
<sequence length="130" mass="14730">MFTRATPAGVASDKRSVWSLWSTESSWYIVTWIIASSKVEVVELTEFGGPQFWCLILSPDGEYIAADWNHDRRCHFAILDGKTGRKLASSSWESASLYCRDPITAVQFSLDSRLLAVVHLGEKLQLLHRR</sequence>
<dbReference type="SUPFAM" id="SSF50969">
    <property type="entry name" value="YVTN repeat-like/Quinoprotein amine dehydrogenase"/>
    <property type="match status" value="1"/>
</dbReference>
<dbReference type="AlphaFoldDB" id="A0A2J6S8B4"/>
<dbReference type="Gene3D" id="2.130.10.10">
    <property type="entry name" value="YVTN repeat-like/Quinoprotein amine dehydrogenase"/>
    <property type="match status" value="1"/>
</dbReference>
<dbReference type="Proteomes" id="UP000235786">
    <property type="component" value="Unassembled WGS sequence"/>
</dbReference>
<organism evidence="1 2">
    <name type="scientific">Hyaloscypha variabilis (strain UAMH 11265 / GT02V1 / F)</name>
    <name type="common">Meliniomyces variabilis</name>
    <dbReference type="NCBI Taxonomy" id="1149755"/>
    <lineage>
        <taxon>Eukaryota</taxon>
        <taxon>Fungi</taxon>
        <taxon>Dikarya</taxon>
        <taxon>Ascomycota</taxon>
        <taxon>Pezizomycotina</taxon>
        <taxon>Leotiomycetes</taxon>
        <taxon>Helotiales</taxon>
        <taxon>Hyaloscyphaceae</taxon>
        <taxon>Hyaloscypha</taxon>
        <taxon>Hyaloscypha variabilis</taxon>
    </lineage>
</organism>
<evidence type="ECO:0000313" key="1">
    <source>
        <dbReference type="EMBL" id="PMD47013.1"/>
    </source>
</evidence>
<proteinExistence type="predicted"/>
<accession>A0A2J6S8B4</accession>
<evidence type="ECO:0008006" key="3">
    <source>
        <dbReference type="Google" id="ProtNLM"/>
    </source>
</evidence>
<evidence type="ECO:0000313" key="2">
    <source>
        <dbReference type="Proteomes" id="UP000235786"/>
    </source>
</evidence>
<dbReference type="InterPro" id="IPR015943">
    <property type="entry name" value="WD40/YVTN_repeat-like_dom_sf"/>
</dbReference>
<keyword evidence="2" id="KW-1185">Reference proteome</keyword>
<name>A0A2J6S8B4_HYAVF</name>
<dbReference type="EMBL" id="KZ613938">
    <property type="protein sequence ID" value="PMD47013.1"/>
    <property type="molecule type" value="Genomic_DNA"/>
</dbReference>
<gene>
    <name evidence="1" type="ORF">L207DRAFT_522471</name>
</gene>
<protein>
    <recommendedName>
        <fullName evidence="3">Anaphase-promoting complex subunit 4 WD40 domain-containing protein</fullName>
    </recommendedName>
</protein>
<reference evidence="1 2" key="1">
    <citation type="submission" date="2016-04" db="EMBL/GenBank/DDBJ databases">
        <title>A degradative enzymes factory behind the ericoid mycorrhizal symbiosis.</title>
        <authorList>
            <consortium name="DOE Joint Genome Institute"/>
            <person name="Martino E."/>
            <person name="Morin E."/>
            <person name="Grelet G."/>
            <person name="Kuo A."/>
            <person name="Kohler A."/>
            <person name="Daghino S."/>
            <person name="Barry K."/>
            <person name="Choi C."/>
            <person name="Cichocki N."/>
            <person name="Clum A."/>
            <person name="Copeland A."/>
            <person name="Hainaut M."/>
            <person name="Haridas S."/>
            <person name="Labutti K."/>
            <person name="Lindquist E."/>
            <person name="Lipzen A."/>
            <person name="Khouja H.-R."/>
            <person name="Murat C."/>
            <person name="Ohm R."/>
            <person name="Olson A."/>
            <person name="Spatafora J."/>
            <person name="Veneault-Fourrey C."/>
            <person name="Henrissat B."/>
            <person name="Grigoriev I."/>
            <person name="Martin F."/>
            <person name="Perotto S."/>
        </authorList>
    </citation>
    <scope>NUCLEOTIDE SEQUENCE [LARGE SCALE GENOMIC DNA]</scope>
    <source>
        <strain evidence="1 2">F</strain>
    </source>
</reference>